<keyword evidence="2" id="KW-0472">Membrane</keyword>
<dbReference type="EMBL" id="HBNR01077612">
    <property type="protein sequence ID" value="CAE4654090.1"/>
    <property type="molecule type" value="Transcribed_RNA"/>
</dbReference>
<feature type="compositionally biased region" description="Basic residues" evidence="1">
    <location>
        <begin position="722"/>
        <end position="731"/>
    </location>
</feature>
<keyword evidence="2" id="KW-0812">Transmembrane</keyword>
<evidence type="ECO:0000256" key="1">
    <source>
        <dbReference type="SAM" id="MobiDB-lite"/>
    </source>
</evidence>
<protein>
    <submittedName>
        <fullName evidence="3">Uncharacterized protein</fullName>
    </submittedName>
</protein>
<feature type="transmembrane region" description="Helical" evidence="2">
    <location>
        <begin position="273"/>
        <end position="292"/>
    </location>
</feature>
<feature type="transmembrane region" description="Helical" evidence="2">
    <location>
        <begin position="325"/>
        <end position="356"/>
    </location>
</feature>
<feature type="transmembrane region" description="Helical" evidence="2">
    <location>
        <begin position="137"/>
        <end position="159"/>
    </location>
</feature>
<feature type="transmembrane region" description="Helical" evidence="2">
    <location>
        <begin position="36"/>
        <end position="55"/>
    </location>
</feature>
<organism evidence="3">
    <name type="scientific">Alexandrium monilatum</name>
    <dbReference type="NCBI Taxonomy" id="311494"/>
    <lineage>
        <taxon>Eukaryota</taxon>
        <taxon>Sar</taxon>
        <taxon>Alveolata</taxon>
        <taxon>Dinophyceae</taxon>
        <taxon>Gonyaulacales</taxon>
        <taxon>Pyrocystaceae</taxon>
        <taxon>Alexandrium</taxon>
    </lineage>
</organism>
<name>A0A6T1LY13_9DINO</name>
<reference evidence="3" key="1">
    <citation type="submission" date="2021-01" db="EMBL/GenBank/DDBJ databases">
        <authorList>
            <person name="Corre E."/>
            <person name="Pelletier E."/>
            <person name="Niang G."/>
            <person name="Scheremetjew M."/>
            <person name="Finn R."/>
            <person name="Kale V."/>
            <person name="Holt S."/>
            <person name="Cochrane G."/>
            <person name="Meng A."/>
            <person name="Brown T."/>
            <person name="Cohen L."/>
        </authorList>
    </citation>
    <scope>NUCLEOTIDE SEQUENCE</scope>
    <source>
        <strain evidence="3">CCMP3105</strain>
    </source>
</reference>
<sequence length="765" mass="83686">MRRAASIEEAARRDGVKRQLEQWVDWHAVLGRSASVVSVVLTAVLLVLAIATVASVDEPLDIYGSVDERPPPGQYLRRAIVWVTAMLLLAPAAATLCWRASTYFLQEVALFVFLAWADSSSTCLFALLSIWGKKGLLPMLVMLSQLACLMAMFALLYWLHTDLMVGLERNMLRPLGSRLLKRCLAVLVLVFGLMLAQMMLVLTARPAADALAYKLFGATCWVLLALMLAQPLIPARPLRRVLALTGEAARRAEGEAARLRTEQGRRILELQRLRLSGSLLGLVVFIAFYLLLKGWLWPAPIHVRERLLDAAGGGVLPAFLLEPNLYMALMVCLHAYLAVLGSGALTGALAHGLAAATQERRRVGLRARATKSYTHCSNEDWHEKVKELAHRAVTLEALVSFYLTLGRTCMTHFDPSRHTTNDVVRQAIIPLSSARESSMAEVLMNGAPTRPQSMVTHNWGNLFRDLVAAIVADALRESNFENVAELLEVDPEKLLQWLDASGVLGRAYWVCAFSVNQHAGICDTNYGHGKDAVTGLEFPLCNCGAAKFGSTSQPLRDDGASINCEMNKFDDMMAWLAATDRGFGQVIAVDRDFRLFSRAWCVAELAVASEMGMSQRMKVLSPSALNENAGSLEGLRIQDMQASRPEDVDIILSKIHDVGAFNQKLHDLIFGTLLSGWWLLDARQQLELVAQVARWQETAAAMRRSLGSRSDGSGRSGEGRARPPKVGHGHGHGQDGGPAMEPPSLAEGGDARRRHVASAPGKASL</sequence>
<feature type="region of interest" description="Disordered" evidence="1">
    <location>
        <begin position="703"/>
        <end position="765"/>
    </location>
</feature>
<evidence type="ECO:0000313" key="3">
    <source>
        <dbReference type="EMBL" id="CAE4654085.1"/>
    </source>
</evidence>
<feature type="transmembrane region" description="Helical" evidence="2">
    <location>
        <begin position="210"/>
        <end position="229"/>
    </location>
</feature>
<evidence type="ECO:0000313" key="4">
    <source>
        <dbReference type="EMBL" id="CAE4654090.1"/>
    </source>
</evidence>
<feature type="transmembrane region" description="Helical" evidence="2">
    <location>
        <begin position="179"/>
        <end position="204"/>
    </location>
</feature>
<proteinExistence type="predicted"/>
<feature type="compositionally biased region" description="Low complexity" evidence="1">
    <location>
        <begin position="703"/>
        <end position="713"/>
    </location>
</feature>
<dbReference type="EMBL" id="HBNR01077608">
    <property type="protein sequence ID" value="CAE4654085.1"/>
    <property type="molecule type" value="Transcribed_RNA"/>
</dbReference>
<feature type="transmembrane region" description="Helical" evidence="2">
    <location>
        <begin position="108"/>
        <end position="131"/>
    </location>
</feature>
<evidence type="ECO:0000256" key="2">
    <source>
        <dbReference type="SAM" id="Phobius"/>
    </source>
</evidence>
<feature type="transmembrane region" description="Helical" evidence="2">
    <location>
        <begin position="75"/>
        <end position="96"/>
    </location>
</feature>
<dbReference type="AlphaFoldDB" id="A0A6T1LY13"/>
<gene>
    <name evidence="3" type="ORF">AMON00008_LOCUS55236</name>
    <name evidence="4" type="ORF">AMON00008_LOCUS55240</name>
</gene>
<keyword evidence="2" id="KW-1133">Transmembrane helix</keyword>
<accession>A0A6T1LY13</accession>